<sequence length="68" mass="7316">MFGCHSFSFLFSKKSLIRCPIQRITGTAILFPIALYLGASGHCSALFPRHGCGFNAAAQAGVADVHFR</sequence>
<dbReference type="HOGENOM" id="CLU_2788347_0_0_4"/>
<reference evidence="1" key="1">
    <citation type="submission" date="2009-04" db="EMBL/GenBank/DDBJ databases">
        <authorList>
            <person name="Weinstock G."/>
            <person name="Sodergren E."/>
            <person name="Clifton S."/>
            <person name="Fulton L."/>
            <person name="Fulton B."/>
            <person name="Courtney L."/>
            <person name="Fronick C."/>
            <person name="Harrison M."/>
            <person name="Strong C."/>
            <person name="Farmer C."/>
            <person name="Delahaunty K."/>
            <person name="Markovic C."/>
            <person name="Hall O."/>
            <person name="Minx P."/>
            <person name="Tomlinson C."/>
            <person name="Mitreva M."/>
            <person name="Nelson J."/>
            <person name="Hou S."/>
            <person name="Wollam A."/>
            <person name="Pepin K.H."/>
            <person name="Johnson M."/>
            <person name="Bhonagiri V."/>
            <person name="Nash W.E."/>
            <person name="Warren W."/>
            <person name="Chinwalla A."/>
            <person name="Mardis E.R."/>
            <person name="Wilson R.K."/>
        </authorList>
    </citation>
    <scope>NUCLEOTIDE SEQUENCE [LARGE SCALE GENOMIC DNA]</scope>
    <source>
        <strain evidence="1">ATCC 51147</strain>
    </source>
</reference>
<dbReference type="AlphaFoldDB" id="C4GGE4"/>
<comment type="caution">
    <text evidence="1">The sequence shown here is derived from an EMBL/GenBank/DDBJ whole genome shotgun (WGS) entry which is preliminary data.</text>
</comment>
<protein>
    <submittedName>
        <fullName evidence="1">Uncharacterized protein</fullName>
    </submittedName>
</protein>
<accession>C4GGE4</accession>
<dbReference type="Proteomes" id="UP000003009">
    <property type="component" value="Unassembled WGS sequence"/>
</dbReference>
<gene>
    <name evidence="1" type="ORF">GCWU000324_01211</name>
</gene>
<proteinExistence type="predicted"/>
<keyword evidence="2" id="KW-1185">Reference proteome</keyword>
<organism evidence="1 2">
    <name type="scientific">Kingella oralis ATCC 51147</name>
    <dbReference type="NCBI Taxonomy" id="629741"/>
    <lineage>
        <taxon>Bacteria</taxon>
        <taxon>Pseudomonadati</taxon>
        <taxon>Pseudomonadota</taxon>
        <taxon>Betaproteobacteria</taxon>
        <taxon>Neisseriales</taxon>
        <taxon>Neisseriaceae</taxon>
        <taxon>Kingella</taxon>
    </lineage>
</organism>
<evidence type="ECO:0000313" key="2">
    <source>
        <dbReference type="Proteomes" id="UP000003009"/>
    </source>
</evidence>
<dbReference type="STRING" id="629741.GCWU000324_01211"/>
<dbReference type="EMBL" id="ACJW02000002">
    <property type="protein sequence ID" value="EEP69298.1"/>
    <property type="molecule type" value="Genomic_DNA"/>
</dbReference>
<evidence type="ECO:0000313" key="1">
    <source>
        <dbReference type="EMBL" id="EEP69298.1"/>
    </source>
</evidence>
<name>C4GGE4_9NEIS</name>